<keyword evidence="3 8" id="KW-0597">Phosphoprotein</keyword>
<dbReference type="EMBL" id="QPJD01000004">
    <property type="protein sequence ID" value="RCW49404.1"/>
    <property type="molecule type" value="Genomic_DNA"/>
</dbReference>
<evidence type="ECO:0000259" key="9">
    <source>
        <dbReference type="PROSITE" id="PS01124"/>
    </source>
</evidence>
<dbReference type="PANTHER" id="PTHR42713:SF3">
    <property type="entry name" value="TRANSCRIPTIONAL REGULATORY PROTEIN HPTR"/>
    <property type="match status" value="1"/>
</dbReference>
<dbReference type="InterPro" id="IPR011006">
    <property type="entry name" value="CheY-like_superfamily"/>
</dbReference>
<evidence type="ECO:0000256" key="6">
    <source>
        <dbReference type="ARBA" id="ARBA00023125"/>
    </source>
</evidence>
<evidence type="ECO:0000256" key="4">
    <source>
        <dbReference type="ARBA" id="ARBA00023012"/>
    </source>
</evidence>
<dbReference type="PROSITE" id="PS50110">
    <property type="entry name" value="RESPONSE_REGULATORY"/>
    <property type="match status" value="1"/>
</dbReference>
<dbReference type="InterPro" id="IPR018060">
    <property type="entry name" value="HTH_AraC"/>
</dbReference>
<dbReference type="GO" id="GO:0003700">
    <property type="term" value="F:DNA-binding transcription factor activity"/>
    <property type="evidence" value="ECO:0007669"/>
    <property type="project" value="InterPro"/>
</dbReference>
<dbReference type="RefSeq" id="WP_114379325.1">
    <property type="nucleotide sequence ID" value="NZ_QPJD01000004.1"/>
</dbReference>
<dbReference type="Pfam" id="PF00072">
    <property type="entry name" value="Response_reg"/>
    <property type="match status" value="1"/>
</dbReference>
<evidence type="ECO:0000256" key="5">
    <source>
        <dbReference type="ARBA" id="ARBA00023015"/>
    </source>
</evidence>
<dbReference type="PROSITE" id="PS01124">
    <property type="entry name" value="HTH_ARAC_FAMILY_2"/>
    <property type="match status" value="1"/>
</dbReference>
<dbReference type="SUPFAM" id="SSF46689">
    <property type="entry name" value="Homeodomain-like"/>
    <property type="match status" value="2"/>
</dbReference>
<feature type="modified residue" description="4-aspartylphosphate" evidence="8">
    <location>
        <position position="55"/>
    </location>
</feature>
<dbReference type="SMART" id="SM00342">
    <property type="entry name" value="HTH_ARAC"/>
    <property type="match status" value="1"/>
</dbReference>
<dbReference type="AlphaFoldDB" id="A0A368W561"/>
<evidence type="ECO:0000259" key="10">
    <source>
        <dbReference type="PROSITE" id="PS50110"/>
    </source>
</evidence>
<dbReference type="InterPro" id="IPR009057">
    <property type="entry name" value="Homeodomain-like_sf"/>
</dbReference>
<dbReference type="SMART" id="SM00448">
    <property type="entry name" value="REC"/>
    <property type="match status" value="1"/>
</dbReference>
<accession>A0A368W561</accession>
<evidence type="ECO:0000313" key="11">
    <source>
        <dbReference type="EMBL" id="RCW49404.1"/>
    </source>
</evidence>
<name>A0A368W561_9BACL</name>
<dbReference type="Gene3D" id="3.40.50.2300">
    <property type="match status" value="1"/>
</dbReference>
<keyword evidence="6" id="KW-0238">DNA-binding</keyword>
<sequence>MHKVLIVDDEPMIREGLKTLVDWAKYGFTVIGDASNGREAVEKHKALSPDLILIDIRMPGMDGLQAIEEVRKTDTVCHFLILSGYADFSYAKQAIAHSVDGYILKPIDEDELESYVERISKQLKKQSEIQLSSEQTTVLLREELLQKLTAGKLDLETADSHEFKSLLGSEAKYYQLLLIELYSREHSLTMNATLKKKLAEIIQQKQIGWVFSAEPYVGILLKDYLLQNGSREQMRQWIEEACGTRVRFAAAASEPVRELLELQDWSEAVRGLLEQRFMLQGQQIHMASLTDDQQRQEHDQADELSIDTLAQKLYYMIDIGNKEGVDKAVQEASDHICAHDHSEQSVKSSWAQLLTIVLNKAATSNPQVSVQEDLTMITAIYLAFHYNEMILQLKQRLSDLVLKIGKSDSLSVMKQMTDFIERHYNENIKLETLADLFNYNSGYLGKMFKNYTGDHFNTYLDQVRIQHAIELLQEGLKVHQVSERVGYANVDYFHSKFKKYKGVSPSSFKSVTGKSGIE</sequence>
<feature type="domain" description="Response regulatory" evidence="10">
    <location>
        <begin position="3"/>
        <end position="120"/>
    </location>
</feature>
<dbReference type="SUPFAM" id="SSF52172">
    <property type="entry name" value="CheY-like"/>
    <property type="match status" value="1"/>
</dbReference>
<evidence type="ECO:0000256" key="1">
    <source>
        <dbReference type="ARBA" id="ARBA00004496"/>
    </source>
</evidence>
<dbReference type="PROSITE" id="PS00041">
    <property type="entry name" value="HTH_ARAC_FAMILY_1"/>
    <property type="match status" value="1"/>
</dbReference>
<dbReference type="Pfam" id="PF12833">
    <property type="entry name" value="HTH_18"/>
    <property type="match status" value="1"/>
</dbReference>
<dbReference type="PANTHER" id="PTHR42713">
    <property type="entry name" value="HISTIDINE KINASE-RELATED"/>
    <property type="match status" value="1"/>
</dbReference>
<evidence type="ECO:0000256" key="8">
    <source>
        <dbReference type="PROSITE-ProRule" id="PRU00169"/>
    </source>
</evidence>
<gene>
    <name evidence="11" type="ORF">DFP97_10462</name>
</gene>
<dbReference type="GO" id="GO:0000160">
    <property type="term" value="P:phosphorelay signal transduction system"/>
    <property type="evidence" value="ECO:0007669"/>
    <property type="project" value="UniProtKB-KW"/>
</dbReference>
<evidence type="ECO:0000256" key="7">
    <source>
        <dbReference type="ARBA" id="ARBA00023163"/>
    </source>
</evidence>
<keyword evidence="12" id="KW-1185">Reference proteome</keyword>
<dbReference type="Proteomes" id="UP000252415">
    <property type="component" value="Unassembled WGS sequence"/>
</dbReference>
<evidence type="ECO:0000313" key="12">
    <source>
        <dbReference type="Proteomes" id="UP000252415"/>
    </source>
</evidence>
<keyword evidence="2" id="KW-0963">Cytoplasm</keyword>
<comment type="subcellular location">
    <subcellularLocation>
        <location evidence="1">Cytoplasm</location>
    </subcellularLocation>
</comment>
<dbReference type="InterPro" id="IPR018062">
    <property type="entry name" value="HTH_AraC-typ_CS"/>
</dbReference>
<protein>
    <submittedName>
        <fullName evidence="11">Two-component system response regulator YesN</fullName>
    </submittedName>
</protein>
<reference evidence="11 12" key="1">
    <citation type="submission" date="2018-07" db="EMBL/GenBank/DDBJ databases">
        <title>Genomic Encyclopedia of Type Strains, Phase III (KMG-III): the genomes of soil and plant-associated and newly described type strains.</title>
        <authorList>
            <person name="Whitman W."/>
        </authorList>
    </citation>
    <scope>NUCLEOTIDE SEQUENCE [LARGE SCALE GENOMIC DNA]</scope>
    <source>
        <strain evidence="11 12">CECT 7506</strain>
    </source>
</reference>
<evidence type="ECO:0000256" key="3">
    <source>
        <dbReference type="ARBA" id="ARBA00022553"/>
    </source>
</evidence>
<dbReference type="InterPro" id="IPR051552">
    <property type="entry name" value="HptR"/>
</dbReference>
<dbReference type="Gene3D" id="1.10.10.60">
    <property type="entry name" value="Homeodomain-like"/>
    <property type="match status" value="2"/>
</dbReference>
<evidence type="ECO:0000256" key="2">
    <source>
        <dbReference type="ARBA" id="ARBA00022490"/>
    </source>
</evidence>
<dbReference type="CDD" id="cd17536">
    <property type="entry name" value="REC_YesN-like"/>
    <property type="match status" value="1"/>
</dbReference>
<feature type="domain" description="HTH araC/xylS-type" evidence="9">
    <location>
        <begin position="414"/>
        <end position="511"/>
    </location>
</feature>
<comment type="caution">
    <text evidence="11">The sequence shown here is derived from an EMBL/GenBank/DDBJ whole genome shotgun (WGS) entry which is preliminary data.</text>
</comment>
<keyword evidence="7" id="KW-0804">Transcription</keyword>
<keyword evidence="4" id="KW-0902">Two-component regulatory system</keyword>
<keyword evidence="5" id="KW-0805">Transcription regulation</keyword>
<proteinExistence type="predicted"/>
<dbReference type="GO" id="GO:0043565">
    <property type="term" value="F:sequence-specific DNA binding"/>
    <property type="evidence" value="ECO:0007669"/>
    <property type="project" value="InterPro"/>
</dbReference>
<dbReference type="GO" id="GO:0005737">
    <property type="term" value="C:cytoplasm"/>
    <property type="evidence" value="ECO:0007669"/>
    <property type="project" value="UniProtKB-SubCell"/>
</dbReference>
<dbReference type="OrthoDB" id="342399at2"/>
<organism evidence="11 12">
    <name type="scientific">Paenibacillus prosopidis</name>
    <dbReference type="NCBI Taxonomy" id="630520"/>
    <lineage>
        <taxon>Bacteria</taxon>
        <taxon>Bacillati</taxon>
        <taxon>Bacillota</taxon>
        <taxon>Bacilli</taxon>
        <taxon>Bacillales</taxon>
        <taxon>Paenibacillaceae</taxon>
        <taxon>Paenibacillus</taxon>
    </lineage>
</organism>
<dbReference type="InterPro" id="IPR001789">
    <property type="entry name" value="Sig_transdc_resp-reg_receiver"/>
</dbReference>